<reference evidence="2" key="1">
    <citation type="journal article" date="2019" name="Int. J. Syst. Evol. Microbiol.">
        <title>The Global Catalogue of Microorganisms (GCM) 10K type strain sequencing project: providing services to taxonomists for standard genome sequencing and annotation.</title>
        <authorList>
            <consortium name="The Broad Institute Genomics Platform"/>
            <consortium name="The Broad Institute Genome Sequencing Center for Infectious Disease"/>
            <person name="Wu L."/>
            <person name="Ma J."/>
        </authorList>
    </citation>
    <scope>NUCLEOTIDE SEQUENCE [LARGE SCALE GENOMIC DNA]</scope>
    <source>
        <strain evidence="2">JCM 16924</strain>
    </source>
</reference>
<name>A0ABP7R1S7_9ACTN</name>
<dbReference type="EMBL" id="BAAAZX010000006">
    <property type="protein sequence ID" value="GAA3991376.1"/>
    <property type="molecule type" value="Genomic_DNA"/>
</dbReference>
<dbReference type="InterPro" id="IPR023214">
    <property type="entry name" value="HAD_sf"/>
</dbReference>
<sequence length="75" mass="7532">MWGFRGASAEGCLAGFPRASDTASGPVSEAGRAAGMRVVGVGARAGFHGPDALVRDLTEVRVEGVGDGGIRLYVG</sequence>
<dbReference type="Gene3D" id="3.40.50.1000">
    <property type="entry name" value="HAD superfamily/HAD-like"/>
    <property type="match status" value="1"/>
</dbReference>
<evidence type="ECO:0000313" key="1">
    <source>
        <dbReference type="EMBL" id="GAA3991376.1"/>
    </source>
</evidence>
<evidence type="ECO:0000313" key="2">
    <source>
        <dbReference type="Proteomes" id="UP001500456"/>
    </source>
</evidence>
<organism evidence="1 2">
    <name type="scientific">Streptomyces plumbiresistens</name>
    <dbReference type="NCBI Taxonomy" id="511811"/>
    <lineage>
        <taxon>Bacteria</taxon>
        <taxon>Bacillati</taxon>
        <taxon>Actinomycetota</taxon>
        <taxon>Actinomycetes</taxon>
        <taxon>Kitasatosporales</taxon>
        <taxon>Streptomycetaceae</taxon>
        <taxon>Streptomyces</taxon>
    </lineage>
</organism>
<accession>A0ABP7R1S7</accession>
<keyword evidence="2" id="KW-1185">Reference proteome</keyword>
<comment type="caution">
    <text evidence="1">The sequence shown here is derived from an EMBL/GenBank/DDBJ whole genome shotgun (WGS) entry which is preliminary data.</text>
</comment>
<dbReference type="Proteomes" id="UP001500456">
    <property type="component" value="Unassembled WGS sequence"/>
</dbReference>
<gene>
    <name evidence="1" type="ORF">GCM10022232_27380</name>
</gene>
<proteinExistence type="predicted"/>
<protein>
    <submittedName>
        <fullName evidence="1">Uncharacterized protein</fullName>
    </submittedName>
</protein>